<feature type="domain" description="Protein kinase" evidence="8">
    <location>
        <begin position="14"/>
        <end position="275"/>
    </location>
</feature>
<evidence type="ECO:0000313" key="10">
    <source>
        <dbReference type="Proteomes" id="UP001597183"/>
    </source>
</evidence>
<protein>
    <recommendedName>
        <fullName evidence="1">non-specific serine/threonine protein kinase</fullName>
        <ecNumber evidence="1">2.7.11.1</ecNumber>
    </recommendedName>
</protein>
<keyword evidence="10" id="KW-1185">Reference proteome</keyword>
<dbReference type="InterPro" id="IPR020635">
    <property type="entry name" value="Tyr_kinase_cat_dom"/>
</dbReference>
<dbReference type="InterPro" id="IPR011009">
    <property type="entry name" value="Kinase-like_dom_sf"/>
</dbReference>
<dbReference type="Proteomes" id="UP001597183">
    <property type="component" value="Unassembled WGS sequence"/>
</dbReference>
<gene>
    <name evidence="9" type="ORF">ACFQ5G_49190</name>
</gene>
<dbReference type="SUPFAM" id="SSF48452">
    <property type="entry name" value="TPR-like"/>
    <property type="match status" value="1"/>
</dbReference>
<dbReference type="SUPFAM" id="SSF56112">
    <property type="entry name" value="Protein kinase-like (PK-like)"/>
    <property type="match status" value="1"/>
</dbReference>
<dbReference type="Gene3D" id="3.30.200.20">
    <property type="entry name" value="Phosphorylase Kinase, domain 1"/>
    <property type="match status" value="1"/>
</dbReference>
<dbReference type="InterPro" id="IPR000719">
    <property type="entry name" value="Prot_kinase_dom"/>
</dbReference>
<feature type="region of interest" description="Disordered" evidence="7">
    <location>
        <begin position="460"/>
        <end position="481"/>
    </location>
</feature>
<evidence type="ECO:0000256" key="3">
    <source>
        <dbReference type="ARBA" id="ARBA00022679"/>
    </source>
</evidence>
<keyword evidence="5 9" id="KW-0418">Kinase</keyword>
<proteinExistence type="predicted"/>
<evidence type="ECO:0000256" key="2">
    <source>
        <dbReference type="ARBA" id="ARBA00022527"/>
    </source>
</evidence>
<dbReference type="EC" id="2.7.11.1" evidence="1"/>
<keyword evidence="6" id="KW-0067">ATP-binding</keyword>
<dbReference type="Gene3D" id="1.25.40.10">
    <property type="entry name" value="Tetratricopeptide repeat domain"/>
    <property type="match status" value="1"/>
</dbReference>
<dbReference type="GO" id="GO:0016301">
    <property type="term" value="F:kinase activity"/>
    <property type="evidence" value="ECO:0007669"/>
    <property type="project" value="UniProtKB-KW"/>
</dbReference>
<reference evidence="10" key="1">
    <citation type="journal article" date="2019" name="Int. J. Syst. Evol. Microbiol.">
        <title>The Global Catalogue of Microorganisms (GCM) 10K type strain sequencing project: providing services to taxonomists for standard genome sequencing and annotation.</title>
        <authorList>
            <consortium name="The Broad Institute Genomics Platform"/>
            <consortium name="The Broad Institute Genome Sequencing Center for Infectious Disease"/>
            <person name="Wu L."/>
            <person name="Ma J."/>
        </authorList>
    </citation>
    <scope>NUCLEOTIDE SEQUENCE [LARGE SCALE GENOMIC DNA]</scope>
    <source>
        <strain evidence="10">CCM 7526</strain>
    </source>
</reference>
<dbReference type="EMBL" id="JBHTMK010000065">
    <property type="protein sequence ID" value="MFD1373359.1"/>
    <property type="molecule type" value="Genomic_DNA"/>
</dbReference>
<dbReference type="InterPro" id="IPR011990">
    <property type="entry name" value="TPR-like_helical_dom_sf"/>
</dbReference>
<dbReference type="PROSITE" id="PS00109">
    <property type="entry name" value="PROTEIN_KINASE_TYR"/>
    <property type="match status" value="1"/>
</dbReference>
<dbReference type="SMART" id="SM00219">
    <property type="entry name" value="TyrKc"/>
    <property type="match status" value="1"/>
</dbReference>
<dbReference type="CDD" id="cd14014">
    <property type="entry name" value="STKc_PknB_like"/>
    <property type="match status" value="1"/>
</dbReference>
<keyword evidence="3" id="KW-0808">Transferase</keyword>
<dbReference type="RefSeq" id="WP_317791805.1">
    <property type="nucleotide sequence ID" value="NZ_AP028461.1"/>
</dbReference>
<evidence type="ECO:0000256" key="4">
    <source>
        <dbReference type="ARBA" id="ARBA00022741"/>
    </source>
</evidence>
<dbReference type="Pfam" id="PF00069">
    <property type="entry name" value="Pkinase"/>
    <property type="match status" value="1"/>
</dbReference>
<comment type="caution">
    <text evidence="9">The sequence shown here is derived from an EMBL/GenBank/DDBJ whole genome shotgun (WGS) entry which is preliminary data.</text>
</comment>
<evidence type="ECO:0000256" key="1">
    <source>
        <dbReference type="ARBA" id="ARBA00012513"/>
    </source>
</evidence>
<dbReference type="Gene3D" id="1.10.510.10">
    <property type="entry name" value="Transferase(Phosphotransferase) domain 1"/>
    <property type="match status" value="1"/>
</dbReference>
<accession>A0ABW4AR59</accession>
<keyword evidence="2" id="KW-0723">Serine/threonine-protein kinase</keyword>
<evidence type="ECO:0000313" key="9">
    <source>
        <dbReference type="EMBL" id="MFD1373359.1"/>
    </source>
</evidence>
<organism evidence="9 10">
    <name type="scientific">Actinoplanes sichuanensis</name>
    <dbReference type="NCBI Taxonomy" id="512349"/>
    <lineage>
        <taxon>Bacteria</taxon>
        <taxon>Bacillati</taxon>
        <taxon>Actinomycetota</taxon>
        <taxon>Actinomycetes</taxon>
        <taxon>Micromonosporales</taxon>
        <taxon>Micromonosporaceae</taxon>
        <taxon>Actinoplanes</taxon>
    </lineage>
</organism>
<dbReference type="PROSITE" id="PS50011">
    <property type="entry name" value="PROTEIN_KINASE_DOM"/>
    <property type="match status" value="1"/>
</dbReference>
<evidence type="ECO:0000256" key="5">
    <source>
        <dbReference type="ARBA" id="ARBA00022777"/>
    </source>
</evidence>
<evidence type="ECO:0000256" key="6">
    <source>
        <dbReference type="ARBA" id="ARBA00022840"/>
    </source>
</evidence>
<sequence length="481" mass="52160">MNGPAHDGLIAGRYELSQAPLVGGMGEIHRAYDTRLDRFVALKLIHRDLLEDDGAEEFVRRFRREARLAARVRHPGIPVIHDLGQDGRRAYIVSEWVDGSTLRELVDEVQPVPLPWTVFLAAQVSAVLAHTHAASLIHRDLAPDNVILCPDGAVKVVDFGAAILHGSLSTRLTPPGLVVGRERYQAPERILGISTPRTDLYALGRLLQDLLSGHDRVPDELAVLAAELTSDNPQHRPGSATEVFDRLTALLEPLPPLVGFVTRPAAATILGYTELQRRPTAVAAAQDRSATPPSSPDVRRVRSLAERYGRDEQHHRAVEVLEQAISQTVGIERPVPAELQRDLAMALIAAGEASRSVSACAVALDALQDRLPAGHPAILRLRREQARAHASMGDTGTAITLYRRLIDEPSEDGDRYAIHEELAVQYAVLGDTAAALAILDALPEQAPAAHDMTARLRLLAKPAPADEDRTRVGESSGPRSG</sequence>
<evidence type="ECO:0000259" key="8">
    <source>
        <dbReference type="PROSITE" id="PS50011"/>
    </source>
</evidence>
<keyword evidence="4" id="KW-0547">Nucleotide-binding</keyword>
<dbReference type="PANTHER" id="PTHR43289">
    <property type="entry name" value="MITOGEN-ACTIVATED PROTEIN KINASE KINASE KINASE 20-RELATED"/>
    <property type="match status" value="1"/>
</dbReference>
<dbReference type="InterPro" id="IPR008266">
    <property type="entry name" value="Tyr_kinase_AS"/>
</dbReference>
<evidence type="ECO:0000256" key="7">
    <source>
        <dbReference type="SAM" id="MobiDB-lite"/>
    </source>
</evidence>
<dbReference type="PANTHER" id="PTHR43289:SF6">
    <property type="entry name" value="SERINE_THREONINE-PROTEIN KINASE NEKL-3"/>
    <property type="match status" value="1"/>
</dbReference>
<name>A0ABW4AR59_9ACTN</name>